<dbReference type="UniPathway" id="UPA00356">
    <property type="reaction ID" value="UER00440"/>
</dbReference>
<feature type="binding site" evidence="4">
    <location>
        <begin position="31"/>
        <end position="32"/>
    </location>
    <ligand>
        <name>NADP(+)</name>
        <dbReference type="ChEBI" id="CHEBI:58349"/>
    </ligand>
</feature>
<organism evidence="6 7">
    <name type="scientific">Candidatus Nitronauta litoralis</name>
    <dbReference type="NCBI Taxonomy" id="2705533"/>
    <lineage>
        <taxon>Bacteria</taxon>
        <taxon>Pseudomonadati</taxon>
        <taxon>Nitrospinota/Tectimicrobiota group</taxon>
        <taxon>Nitrospinota</taxon>
        <taxon>Nitrospinia</taxon>
        <taxon>Nitrospinales</taxon>
        <taxon>Nitrospinaceae</taxon>
        <taxon>Candidatus Nitronauta</taxon>
    </lineage>
</organism>
<dbReference type="KEGG" id="nli:G3M70_11020"/>
<keyword evidence="1 4" id="KW-0521">NADP</keyword>
<evidence type="ECO:0000313" key="6">
    <source>
        <dbReference type="EMBL" id="QPJ62370.1"/>
    </source>
</evidence>
<feature type="binding site" evidence="4">
    <location>
        <position position="146"/>
    </location>
    <ligand>
        <name>NADP(+)</name>
        <dbReference type="ChEBI" id="CHEBI:58349"/>
    </ligand>
</feature>
<dbReference type="GO" id="GO:0050661">
    <property type="term" value="F:NADP binding"/>
    <property type="evidence" value="ECO:0007669"/>
    <property type="project" value="InterPro"/>
</dbReference>
<sequence>MIVVTGGAGFIGSAIAAALNSRGYSDLWIVDVDDHLEKKRNLSALTYERYLSRETFLDEVLKGSLPSTEAIFHLGACSSTTEMDVDFLNRNNVNYTRALAEYCLSNNVRFIYASSAATYGNGDQGYLDDEGRLQEFKPLNPYGQSKHDFDLLARQQGWLDRIVGLKYFNVYGPNEYHKEDMRSMVLKGFQQIRETGRLRLFKSDRPEYTDGGQVRDFLYVKDAVAMTLFFLDQKEKGGVFNIGSGRARSWNDLAKALFDAMELESDIEYFDMPDHIKNQYQYHTEAAMEKLHTAGFQEPCMTLEQGVEDYVRNFLMKNYRRLGEE</sequence>
<name>A0A7T0G0J6_9BACT</name>
<dbReference type="AlphaFoldDB" id="A0A7T0G0J6"/>
<evidence type="ECO:0000256" key="4">
    <source>
        <dbReference type="HAMAP-Rule" id="MF_01601"/>
    </source>
</evidence>
<dbReference type="InterPro" id="IPR036291">
    <property type="entry name" value="NAD(P)-bd_dom_sf"/>
</dbReference>
<feature type="binding site" evidence="4">
    <location>
        <position position="170"/>
    </location>
    <ligand>
        <name>NADP(+)</name>
        <dbReference type="ChEBI" id="CHEBI:58349"/>
    </ligand>
</feature>
<dbReference type="Proteomes" id="UP000594688">
    <property type="component" value="Chromosome"/>
</dbReference>
<comment type="similarity">
    <text evidence="4">Belongs to the NAD(P)-dependent epimerase/dehydratase family. HldD subfamily.</text>
</comment>
<feature type="binding site" evidence="4">
    <location>
        <begin position="201"/>
        <end position="204"/>
    </location>
    <ligand>
        <name>substrate</name>
    </ligand>
</feature>
<dbReference type="GO" id="GO:0097171">
    <property type="term" value="P:ADP-L-glycero-beta-D-manno-heptose biosynthetic process"/>
    <property type="evidence" value="ECO:0007669"/>
    <property type="project" value="UniProtKB-UniPathway"/>
</dbReference>
<dbReference type="PANTHER" id="PTHR43103">
    <property type="entry name" value="NUCLEOSIDE-DIPHOSPHATE-SUGAR EPIMERASE"/>
    <property type="match status" value="1"/>
</dbReference>
<dbReference type="NCBIfam" id="TIGR02197">
    <property type="entry name" value="heptose_epim"/>
    <property type="match status" value="1"/>
</dbReference>
<dbReference type="SUPFAM" id="SSF51735">
    <property type="entry name" value="NAD(P)-binding Rossmann-fold domains"/>
    <property type="match status" value="1"/>
</dbReference>
<dbReference type="HAMAP" id="MF_01601">
    <property type="entry name" value="Heptose_epimerase"/>
    <property type="match status" value="1"/>
</dbReference>
<comment type="cofactor">
    <cofactor evidence="4">
        <name>NADP(+)</name>
        <dbReference type="ChEBI" id="CHEBI:58349"/>
    </cofactor>
    <text evidence="4">Binds 1 NADP(+) per subunit.</text>
</comment>
<reference evidence="6 7" key="1">
    <citation type="submission" date="2020-02" db="EMBL/GenBank/DDBJ databases">
        <title>Genomic and physiological characterization of two novel Nitrospinaceae genera.</title>
        <authorList>
            <person name="Mueller A.J."/>
            <person name="Jung M.-Y."/>
            <person name="Strachan C.R."/>
            <person name="Herbold C.W."/>
            <person name="Kirkegaard R.H."/>
            <person name="Daims H."/>
        </authorList>
    </citation>
    <scope>NUCLEOTIDE SEQUENCE [LARGE SCALE GENOMIC DNA]</scope>
    <source>
        <strain evidence="6">EB</strain>
    </source>
</reference>
<feature type="binding site" evidence="4">
    <location>
        <position position="38"/>
    </location>
    <ligand>
        <name>NADP(+)</name>
        <dbReference type="ChEBI" id="CHEBI:58349"/>
    </ligand>
</feature>
<feature type="binding site" evidence="4">
    <location>
        <position position="187"/>
    </location>
    <ligand>
        <name>substrate</name>
    </ligand>
</feature>
<evidence type="ECO:0000313" key="7">
    <source>
        <dbReference type="Proteomes" id="UP000594688"/>
    </source>
</evidence>
<feature type="binding site" evidence="4">
    <location>
        <position position="53"/>
    </location>
    <ligand>
        <name>NADP(+)</name>
        <dbReference type="ChEBI" id="CHEBI:58349"/>
    </ligand>
</feature>
<evidence type="ECO:0000259" key="5">
    <source>
        <dbReference type="Pfam" id="PF01370"/>
    </source>
</evidence>
<feature type="binding site" evidence="4">
    <location>
        <position position="280"/>
    </location>
    <ligand>
        <name>substrate</name>
    </ligand>
</feature>
<dbReference type="EC" id="5.1.3.20" evidence="4"/>
<accession>A0A7T0G0J6</accession>
<dbReference type="Pfam" id="PF01370">
    <property type="entry name" value="Epimerase"/>
    <property type="match status" value="1"/>
</dbReference>
<dbReference type="InterPro" id="IPR001509">
    <property type="entry name" value="Epimerase_deHydtase"/>
</dbReference>
<feature type="binding site" evidence="4">
    <location>
        <begin position="10"/>
        <end position="11"/>
    </location>
    <ligand>
        <name>NADP(+)</name>
        <dbReference type="ChEBI" id="CHEBI:58349"/>
    </ligand>
</feature>
<dbReference type="InterPro" id="IPR011912">
    <property type="entry name" value="Heptose_epim"/>
</dbReference>
<evidence type="ECO:0000256" key="2">
    <source>
        <dbReference type="ARBA" id="ARBA00023235"/>
    </source>
</evidence>
<evidence type="ECO:0000256" key="1">
    <source>
        <dbReference type="ARBA" id="ARBA00022857"/>
    </source>
</evidence>
<feature type="binding site" evidence="4">
    <location>
        <position position="180"/>
    </location>
    <ligand>
        <name>substrate</name>
    </ligand>
</feature>
<feature type="binding site" evidence="4">
    <location>
        <position position="169"/>
    </location>
    <ligand>
        <name>substrate</name>
    </ligand>
</feature>
<dbReference type="Gene3D" id="3.40.50.720">
    <property type="entry name" value="NAD(P)-binding Rossmann-like Domain"/>
    <property type="match status" value="1"/>
</dbReference>
<dbReference type="Gene3D" id="3.90.25.10">
    <property type="entry name" value="UDP-galactose 4-epimerase, domain 1"/>
    <property type="match status" value="1"/>
</dbReference>
<proteinExistence type="inferred from homology"/>
<dbReference type="CDD" id="cd05248">
    <property type="entry name" value="ADP_GME_SDR_e"/>
    <property type="match status" value="1"/>
</dbReference>
<comment type="pathway">
    <text evidence="4">Nucleotide-sugar biosynthesis; ADP-L-glycero-beta-D-manno-heptose biosynthesis; ADP-L-glycero-beta-D-manno-heptose from D-glycero-beta-D-manno-heptose 7-phosphate: step 4/4.</text>
</comment>
<keyword evidence="2 4" id="KW-0413">Isomerase</keyword>
<feature type="active site" description="Proton acceptor" evidence="4">
    <location>
        <position position="142"/>
    </location>
</feature>
<dbReference type="EMBL" id="CP048685">
    <property type="protein sequence ID" value="QPJ62370.1"/>
    <property type="molecule type" value="Genomic_DNA"/>
</dbReference>
<comment type="function">
    <text evidence="4">Catalyzes the interconversion between ADP-D-glycero-beta-D-manno-heptose and ADP-L-glycero-beta-D-manno-heptose via an epimerization at carbon 6 of the heptose.</text>
</comment>
<feature type="binding site" evidence="4">
    <location>
        <position position="178"/>
    </location>
    <ligand>
        <name>NADP(+)</name>
        <dbReference type="ChEBI" id="CHEBI:58349"/>
    </ligand>
</feature>
<protein>
    <recommendedName>
        <fullName evidence="4">ADP-L-glycero-D-manno-heptose-6-epimerase</fullName>
        <ecNumber evidence="4">5.1.3.20</ecNumber>
    </recommendedName>
    <alternativeName>
        <fullName evidence="4">ADP-L-glycero-beta-D-manno-heptose-6-epimerase</fullName>
        <shortName evidence="4">ADP-glyceromanno-heptose 6-epimerase</shortName>
        <shortName evidence="4">ADP-hep 6-epimerase</shortName>
        <shortName evidence="4">AGME</shortName>
    </alternativeName>
</protein>
<comment type="subunit">
    <text evidence="4">Homopentamer.</text>
</comment>
<gene>
    <name evidence="6" type="primary">rfaD</name>
    <name evidence="4" type="synonym">hldD</name>
    <name evidence="6" type="ORF">G3M70_11020</name>
</gene>
<feature type="domain" description="NAD-dependent epimerase/dehydratase" evidence="5">
    <location>
        <begin position="2"/>
        <end position="243"/>
    </location>
</feature>
<feature type="binding site" evidence="4">
    <location>
        <position position="215"/>
    </location>
    <ligand>
        <name>substrate</name>
    </ligand>
</feature>
<feature type="binding site" evidence="4">
    <location>
        <begin position="74"/>
        <end position="78"/>
    </location>
    <ligand>
        <name>NADP(+)</name>
        <dbReference type="ChEBI" id="CHEBI:58349"/>
    </ligand>
</feature>
<evidence type="ECO:0000256" key="3">
    <source>
        <dbReference type="ARBA" id="ARBA00023277"/>
    </source>
</evidence>
<comment type="domain">
    <text evidence="4">Contains a large N-terminal NADP-binding domain, and a smaller C-terminal substrate-binding domain.</text>
</comment>
<dbReference type="PANTHER" id="PTHR43103:SF3">
    <property type="entry name" value="ADP-L-GLYCERO-D-MANNO-HEPTOSE-6-EPIMERASE"/>
    <property type="match status" value="1"/>
</dbReference>
<feature type="binding site" evidence="4">
    <location>
        <position position="91"/>
    </location>
    <ligand>
        <name>NADP(+)</name>
        <dbReference type="ChEBI" id="CHEBI:58349"/>
    </ligand>
</feature>
<keyword evidence="3 4" id="KW-0119">Carbohydrate metabolism</keyword>
<feature type="active site" description="Proton acceptor" evidence="4">
    <location>
        <position position="178"/>
    </location>
</feature>
<comment type="catalytic activity">
    <reaction evidence="4">
        <text>ADP-D-glycero-beta-D-manno-heptose = ADP-L-glycero-beta-D-manno-heptose</text>
        <dbReference type="Rhea" id="RHEA:17577"/>
        <dbReference type="ChEBI" id="CHEBI:59967"/>
        <dbReference type="ChEBI" id="CHEBI:61506"/>
        <dbReference type="EC" id="5.1.3.20"/>
    </reaction>
</comment>
<dbReference type="GO" id="GO:0005975">
    <property type="term" value="P:carbohydrate metabolic process"/>
    <property type="evidence" value="ECO:0007669"/>
    <property type="project" value="UniProtKB-UniRule"/>
</dbReference>
<dbReference type="GO" id="GO:0008712">
    <property type="term" value="F:ADP-glyceromanno-heptose 6-epimerase activity"/>
    <property type="evidence" value="ECO:0007669"/>
    <property type="project" value="UniProtKB-UniRule"/>
</dbReference>